<comment type="catalytic activity">
    <reaction evidence="2">
        <text>a 1,2-diacyl-sn-glycero-3-phospho-(1D-myo-inositol-3-phosphate) + H2O = a 1,2-diacyl-sn-glycero-3-phospho-(1D-myo-inositol) + phosphate</text>
        <dbReference type="Rhea" id="RHEA:12316"/>
        <dbReference type="ChEBI" id="CHEBI:15377"/>
        <dbReference type="ChEBI" id="CHEBI:43474"/>
        <dbReference type="ChEBI" id="CHEBI:57880"/>
        <dbReference type="ChEBI" id="CHEBI:58088"/>
        <dbReference type="EC" id="3.1.3.64"/>
    </reaction>
    <physiologicalReaction direction="left-to-right" evidence="2">
        <dbReference type="Rhea" id="RHEA:12317"/>
    </physiologicalReaction>
</comment>
<dbReference type="GO" id="GO:0005783">
    <property type="term" value="C:endoplasmic reticulum"/>
    <property type="evidence" value="ECO:0007669"/>
    <property type="project" value="TreeGrafter"/>
</dbReference>
<keyword evidence="7" id="KW-1133">Transmembrane helix</keyword>
<feature type="transmembrane region" description="Helical" evidence="7">
    <location>
        <begin position="623"/>
        <end position="641"/>
    </location>
</feature>
<protein>
    <recommendedName>
        <fullName evidence="4">Phosphatidylinositol-3-phosphatase SAC1</fullName>
        <ecNumber evidence="1">3.1.3.64</ecNumber>
    </recommendedName>
    <alternativeName>
        <fullName evidence="6">Phosphatidylinositol-4-phosphate phosphatase</fullName>
    </alternativeName>
    <alternativeName>
        <fullName evidence="5">Suppressor of actin mutations 1-like protein</fullName>
    </alternativeName>
</protein>
<evidence type="ECO:0000259" key="8">
    <source>
        <dbReference type="PROSITE" id="PS50275"/>
    </source>
</evidence>
<keyword evidence="9" id="KW-1185">Reference proteome</keyword>
<dbReference type="AlphaFoldDB" id="A0AA85IR27"/>
<sequence length="653" mass="74527">MVYDEYNFFVTPDQYYLCACGSKSVIIIDRFTQEVKVDSDESVIPAVAKKHTIYGIWGVIRLVSGFYLLVITERESVGEIFGHSVWKITKSSLYPFAKSLLHLTDLQNQDESFYCQMLNGILSTEGFYYSTSYDLSHTLQRLSDTSPEFKTRSMYERADTRFTWNKALLNEWESLLNSATSFKHKQMAGWNRFDYCIPIIQGYVGILDYPESLSNIAKANPVYSLISRRSVYRTGTRFNTRGIDEAGNCANTVETEQLLEISGHRFSFVQLRGSVPIYWSQKPNLRYKPAVLLGGSQLLSSHVSQSNNMINNAIGKTVSEENLEVIQANIARQHFHSLIYDYGYGRQIIINLLNQKGLEYPLGHAYAMATLPLDEKEVKYESFDFHRECGSTRWDRLGVLLERLIPELLKSKQFHLDMNNSSTIVSRQTGTFRSNCIDCLDRTNVVQSMLGWCALEQAVIELGLLQGPISQAADASTTSHLSQLWPGFGFRFKSIWADNADYCSLQYTGTRALKTDFTRTGKRTFYGMLMDGYHSAIRYYLNNFNDGFRQDSMHLLLGQYKVCDSNGNPKPLHGSNGLRRRRGNSDSEWLTQFLPLIFSFTLAMSVLCCIFPTAHWTEKATYVLFWGGASVLSALAIFTYGEEFVDRPRFFPD</sequence>
<proteinExistence type="predicted"/>
<reference evidence="9" key="1">
    <citation type="submission" date="2022-06" db="EMBL/GenBank/DDBJ databases">
        <authorList>
            <person name="Berger JAMES D."/>
            <person name="Berger JAMES D."/>
        </authorList>
    </citation>
    <scope>NUCLEOTIDE SEQUENCE [LARGE SCALE GENOMIC DNA]</scope>
</reference>
<keyword evidence="7" id="KW-0812">Transmembrane</keyword>
<dbReference type="PROSITE" id="PS50275">
    <property type="entry name" value="SAC"/>
    <property type="match status" value="1"/>
</dbReference>
<reference evidence="10" key="2">
    <citation type="submission" date="2023-11" db="UniProtKB">
        <authorList>
            <consortium name="WormBaseParasite"/>
        </authorList>
    </citation>
    <scope>IDENTIFICATION</scope>
</reference>
<dbReference type="PANTHER" id="PTHR45662:SF2">
    <property type="entry name" value="PHOSPHATIDYLINOSITOL-3-PHOSPHATASE SAC1"/>
    <property type="match status" value="1"/>
</dbReference>
<dbReference type="GO" id="GO:0004438">
    <property type="term" value="F:phosphatidylinositol-3-phosphate phosphatase activity"/>
    <property type="evidence" value="ECO:0007669"/>
    <property type="project" value="UniProtKB-EC"/>
</dbReference>
<dbReference type="Proteomes" id="UP000050795">
    <property type="component" value="Unassembled WGS sequence"/>
</dbReference>
<evidence type="ECO:0000256" key="7">
    <source>
        <dbReference type="SAM" id="Phobius"/>
    </source>
</evidence>
<organism evidence="9 10">
    <name type="scientific">Trichobilharzia regenti</name>
    <name type="common">Nasal bird schistosome</name>
    <dbReference type="NCBI Taxonomy" id="157069"/>
    <lineage>
        <taxon>Eukaryota</taxon>
        <taxon>Metazoa</taxon>
        <taxon>Spiralia</taxon>
        <taxon>Lophotrochozoa</taxon>
        <taxon>Platyhelminthes</taxon>
        <taxon>Trematoda</taxon>
        <taxon>Digenea</taxon>
        <taxon>Strigeidida</taxon>
        <taxon>Schistosomatoidea</taxon>
        <taxon>Schistosomatidae</taxon>
        <taxon>Trichobilharzia</taxon>
    </lineage>
</organism>
<dbReference type="GO" id="GO:0043812">
    <property type="term" value="F:phosphatidylinositol-4-phosphate phosphatase activity"/>
    <property type="evidence" value="ECO:0007669"/>
    <property type="project" value="TreeGrafter"/>
</dbReference>
<evidence type="ECO:0000256" key="1">
    <source>
        <dbReference type="ARBA" id="ARBA00013038"/>
    </source>
</evidence>
<feature type="transmembrane region" description="Helical" evidence="7">
    <location>
        <begin position="589"/>
        <end position="611"/>
    </location>
</feature>
<evidence type="ECO:0000256" key="2">
    <source>
        <dbReference type="ARBA" id="ARBA00036631"/>
    </source>
</evidence>
<dbReference type="InterPro" id="IPR002013">
    <property type="entry name" value="SAC_dom"/>
</dbReference>
<evidence type="ECO:0000313" key="9">
    <source>
        <dbReference type="Proteomes" id="UP000050795"/>
    </source>
</evidence>
<comment type="catalytic activity">
    <reaction evidence="3">
        <text>a 1,2-diacyl-sn-glycero-3-phospho-(1D-myo-inositol 4-phosphate) + H2O = a 1,2-diacyl-sn-glycero-3-phospho-(1D-myo-inositol) + phosphate</text>
        <dbReference type="Rhea" id="RHEA:55652"/>
        <dbReference type="ChEBI" id="CHEBI:15377"/>
        <dbReference type="ChEBI" id="CHEBI:43474"/>
        <dbReference type="ChEBI" id="CHEBI:57880"/>
        <dbReference type="ChEBI" id="CHEBI:58178"/>
    </reaction>
    <physiologicalReaction direction="left-to-right" evidence="3">
        <dbReference type="Rhea" id="RHEA:55653"/>
    </physiologicalReaction>
</comment>
<evidence type="ECO:0000256" key="5">
    <source>
        <dbReference type="ARBA" id="ARBA00041396"/>
    </source>
</evidence>
<name>A0AA85IR27_TRIRE</name>
<evidence type="ECO:0000256" key="6">
    <source>
        <dbReference type="ARBA" id="ARBA00041911"/>
    </source>
</evidence>
<accession>A0AA85IR27</accession>
<dbReference type="EC" id="3.1.3.64" evidence="1"/>
<dbReference type="WBParaSite" id="TREG1_114030.3">
    <property type="protein sequence ID" value="TREG1_114030.3"/>
    <property type="gene ID" value="TREG1_114030"/>
</dbReference>
<keyword evidence="7" id="KW-0472">Membrane</keyword>
<dbReference type="Pfam" id="PF02383">
    <property type="entry name" value="Syja_N"/>
    <property type="match status" value="1"/>
</dbReference>
<evidence type="ECO:0000313" key="10">
    <source>
        <dbReference type="WBParaSite" id="TREG1_114030.3"/>
    </source>
</evidence>
<dbReference type="PANTHER" id="PTHR45662">
    <property type="entry name" value="PHOSPHATIDYLINOSITIDE PHOSPHATASE SAC1"/>
    <property type="match status" value="1"/>
</dbReference>
<dbReference type="GO" id="GO:0046856">
    <property type="term" value="P:phosphatidylinositol dephosphorylation"/>
    <property type="evidence" value="ECO:0007669"/>
    <property type="project" value="TreeGrafter"/>
</dbReference>
<evidence type="ECO:0000256" key="3">
    <source>
        <dbReference type="ARBA" id="ARBA00036807"/>
    </source>
</evidence>
<feature type="domain" description="SAC" evidence="8">
    <location>
        <begin position="118"/>
        <end position="509"/>
    </location>
</feature>
<evidence type="ECO:0000256" key="4">
    <source>
        <dbReference type="ARBA" id="ARBA00040795"/>
    </source>
</evidence>